<reference evidence="2" key="1">
    <citation type="submission" date="2017-10" db="EMBL/GenBank/DDBJ databases">
        <title>Complete genome sequence of Moraxella osloensis NP7 isolated from human skin.</title>
        <authorList>
            <person name="Lee K."/>
            <person name="Lim J.Y."/>
            <person name="Hwang I."/>
        </authorList>
    </citation>
    <scope>NUCLEOTIDE SEQUENCE [LARGE SCALE GENOMIC DNA]</scope>
    <source>
        <strain evidence="2">NP7</strain>
        <plasmid evidence="2">pnp7-1</plasmid>
    </source>
</reference>
<name>A0A2D2LXA3_FAUOS</name>
<dbReference type="RefSeq" id="WP_100271011.1">
    <property type="nucleotide sequence ID" value="NZ_CP024444.1"/>
</dbReference>
<dbReference type="Proteomes" id="UP000229340">
    <property type="component" value="Plasmid pNP7-1"/>
</dbReference>
<gene>
    <name evidence="1" type="ORF">NP7_09740</name>
</gene>
<keyword evidence="1" id="KW-0614">Plasmid</keyword>
<dbReference type="EMBL" id="CP024444">
    <property type="protein sequence ID" value="ATR79642.1"/>
    <property type="molecule type" value="Genomic_DNA"/>
</dbReference>
<sequence length="207" mass="24102">MQHEHKKTTLAVSEQCSQNEPLEQIADDFRKYMGAAPRVEHYMSDENNTSISLEQQSKLYEIWLNDPLEIDENNYHPLECSILIDYTTKLADKYGTLDKALDKYGDLKLAISEQHRSIAMADKMAALALHQMLKVNDTHAVMRVVDGWIYYYVTDKNEYTQGVFVLDDCNRATHNTKVEIRRVIRRLEDEIEKGFLILSNSYSYLEN</sequence>
<dbReference type="AlphaFoldDB" id="A0A2D2LXA3"/>
<proteinExistence type="predicted"/>
<accession>A0A2D2LXA3</accession>
<evidence type="ECO:0000313" key="1">
    <source>
        <dbReference type="EMBL" id="ATR79642.1"/>
    </source>
</evidence>
<protein>
    <submittedName>
        <fullName evidence="1">Uncharacterized protein</fullName>
    </submittedName>
</protein>
<evidence type="ECO:0000313" key="2">
    <source>
        <dbReference type="Proteomes" id="UP000229340"/>
    </source>
</evidence>
<geneLocation type="plasmid" evidence="2">
    <name>pnp7-1</name>
</geneLocation>
<organism evidence="1 2">
    <name type="scientific">Faucicola osloensis</name>
    <name type="common">Moraxella osloensis</name>
    <dbReference type="NCBI Taxonomy" id="34062"/>
    <lineage>
        <taxon>Bacteria</taxon>
        <taxon>Pseudomonadati</taxon>
        <taxon>Pseudomonadota</taxon>
        <taxon>Gammaproteobacteria</taxon>
        <taxon>Moraxellales</taxon>
        <taxon>Moraxellaceae</taxon>
        <taxon>Faucicola</taxon>
    </lineage>
</organism>